<dbReference type="SUPFAM" id="SSF51905">
    <property type="entry name" value="FAD/NAD(P)-binding domain"/>
    <property type="match status" value="1"/>
</dbReference>
<dbReference type="RefSeq" id="WP_257237590.1">
    <property type="nucleotide sequence ID" value="NZ_CP064920.1"/>
</dbReference>
<dbReference type="GO" id="GO:0016614">
    <property type="term" value="F:oxidoreductase activity, acting on CH-OH group of donors"/>
    <property type="evidence" value="ECO:0007669"/>
    <property type="project" value="InterPro"/>
</dbReference>
<gene>
    <name evidence="9" type="ORF">PXH69_26115</name>
</gene>
<comment type="cofactor">
    <cofactor evidence="1 6">
        <name>FAD</name>
        <dbReference type="ChEBI" id="CHEBI:57692"/>
    </cofactor>
</comment>
<evidence type="ECO:0000256" key="6">
    <source>
        <dbReference type="PIRSR" id="PIRSR000137-2"/>
    </source>
</evidence>
<feature type="domain" description="Glucose-methanol-choline oxidoreductase C-terminal" evidence="8">
    <location>
        <begin position="397"/>
        <end position="502"/>
    </location>
</feature>
<dbReference type="Pfam" id="PF05199">
    <property type="entry name" value="GMC_oxred_C"/>
    <property type="match status" value="1"/>
</dbReference>
<feature type="binding site" evidence="6">
    <location>
        <position position="240"/>
    </location>
    <ligand>
        <name>FAD</name>
        <dbReference type="ChEBI" id="CHEBI:57692"/>
    </ligand>
</feature>
<dbReference type="AlphaFoldDB" id="A0AAW6LP55"/>
<dbReference type="Pfam" id="PF00732">
    <property type="entry name" value="GMC_oxred_N"/>
    <property type="match status" value="1"/>
</dbReference>
<feature type="domain" description="Glucose-methanol-choline oxidoreductase N-terminal" evidence="7">
    <location>
        <begin position="90"/>
        <end position="311"/>
    </location>
</feature>
<dbReference type="InterPro" id="IPR036188">
    <property type="entry name" value="FAD/NAD-bd_sf"/>
</dbReference>
<dbReference type="GO" id="GO:0050660">
    <property type="term" value="F:flavin adenine dinucleotide binding"/>
    <property type="evidence" value="ECO:0007669"/>
    <property type="project" value="InterPro"/>
</dbReference>
<keyword evidence="4 6" id="KW-0274">FAD</keyword>
<dbReference type="Proteomes" id="UP001217325">
    <property type="component" value="Unassembled WGS sequence"/>
</dbReference>
<evidence type="ECO:0000313" key="10">
    <source>
        <dbReference type="Proteomes" id="UP001217325"/>
    </source>
</evidence>
<evidence type="ECO:0000256" key="3">
    <source>
        <dbReference type="ARBA" id="ARBA00022630"/>
    </source>
</evidence>
<dbReference type="InterPro" id="IPR007867">
    <property type="entry name" value="GMC_OxRtase_C"/>
</dbReference>
<reference evidence="9" key="1">
    <citation type="submission" date="2023-02" db="EMBL/GenBank/DDBJ databases">
        <title>A novel hydrolase synthesized by Rhodococcus erythropolis HQ is responsible for the detoxification of Zearalenone.</title>
        <authorList>
            <person name="Hu J."/>
            <person name="Xu J."/>
        </authorList>
    </citation>
    <scope>NUCLEOTIDE SEQUENCE</scope>
    <source>
        <strain evidence="9">HQ</strain>
    </source>
</reference>
<dbReference type="EMBL" id="JARDXE010000019">
    <property type="protein sequence ID" value="MDE8648449.1"/>
    <property type="molecule type" value="Genomic_DNA"/>
</dbReference>
<dbReference type="InterPro" id="IPR012132">
    <property type="entry name" value="GMC_OxRdtase"/>
</dbReference>
<organism evidence="9 10">
    <name type="scientific">Rhodococcus qingshengii</name>
    <dbReference type="NCBI Taxonomy" id="334542"/>
    <lineage>
        <taxon>Bacteria</taxon>
        <taxon>Bacillati</taxon>
        <taxon>Actinomycetota</taxon>
        <taxon>Actinomycetes</taxon>
        <taxon>Mycobacteriales</taxon>
        <taxon>Nocardiaceae</taxon>
        <taxon>Rhodococcus</taxon>
        <taxon>Rhodococcus erythropolis group</taxon>
    </lineage>
</organism>
<keyword evidence="5" id="KW-0560">Oxidoreductase</keyword>
<name>A0AAW6LP55_RHOSG</name>
<evidence type="ECO:0000259" key="8">
    <source>
        <dbReference type="Pfam" id="PF05199"/>
    </source>
</evidence>
<evidence type="ECO:0000256" key="5">
    <source>
        <dbReference type="ARBA" id="ARBA00023002"/>
    </source>
</evidence>
<dbReference type="PANTHER" id="PTHR42784:SF1">
    <property type="entry name" value="PYRANOSE 2-OXIDASE"/>
    <property type="match status" value="1"/>
</dbReference>
<dbReference type="Pfam" id="PF13450">
    <property type="entry name" value="NAD_binding_8"/>
    <property type="match status" value="1"/>
</dbReference>
<accession>A0AAW6LP55</accession>
<comment type="caution">
    <text evidence="9">The sequence shown here is derived from an EMBL/GenBank/DDBJ whole genome shotgun (WGS) entry which is preliminary data.</text>
</comment>
<dbReference type="InterPro" id="IPR051473">
    <property type="entry name" value="P2Ox-like"/>
</dbReference>
<evidence type="ECO:0000313" key="9">
    <source>
        <dbReference type="EMBL" id="MDE8648449.1"/>
    </source>
</evidence>
<comment type="similarity">
    <text evidence="2">Belongs to the GMC oxidoreductase family.</text>
</comment>
<evidence type="ECO:0000256" key="1">
    <source>
        <dbReference type="ARBA" id="ARBA00001974"/>
    </source>
</evidence>
<keyword evidence="3" id="KW-0285">Flavoprotein</keyword>
<proteinExistence type="inferred from homology"/>
<dbReference type="PIRSF" id="PIRSF000137">
    <property type="entry name" value="Alcohol_oxidase"/>
    <property type="match status" value="1"/>
</dbReference>
<dbReference type="PANTHER" id="PTHR42784">
    <property type="entry name" value="PYRANOSE 2-OXIDASE"/>
    <property type="match status" value="1"/>
</dbReference>
<evidence type="ECO:0000259" key="7">
    <source>
        <dbReference type="Pfam" id="PF00732"/>
    </source>
</evidence>
<sequence length="528" mass="58092">MFEKTRMDSHPPCKSNYDVIVVGSGMGGGTMAYALKDSGLDVLLIERGDFLPQERQNWDPRAVFEKDRYKNAEKWVDTEGREFAPGTYYYVGGNTKFYGGSLVRFRREDFQSSRHHDGESPAWPFSYDDLEPYYARAEQVYKVHGDHTDDPTLPRDQPFPYPPVGHEPAIQQVADDMRKAGFTPSNLPLGVDLRQGGSCIRCKTCDGFPCRTLAKSDADVCCVRPALDSGNVEIVTNGYVEKVLTDDSGRRASGVEVTHRGVTSTVRADTVVISCGAVNSAALLLRSATSVHPDGLANSSGMVGRNYMVHMNSIMVAIDPLKKNKSEFQKTLYFNDFYLRGTDDHPYPLGHVQLIGKLQAEMIKGQRPHIPKWALSLATNRSTDWWLFTEDLPNPENRVTLTPGGRIQIAWKPNNVRAHEVLVRETRKMLRKIGFPVVISEGTGIEVNSHQAGTVRLGTDPATSVLDPSCQAHDVDNLYVVDSSFFPSLPVMNPALSIAANALRVADSIIARSGDSTAGASHGSSISA</sequence>
<evidence type="ECO:0000256" key="2">
    <source>
        <dbReference type="ARBA" id="ARBA00010790"/>
    </source>
</evidence>
<dbReference type="Gene3D" id="3.50.50.60">
    <property type="entry name" value="FAD/NAD(P)-binding domain"/>
    <property type="match status" value="2"/>
</dbReference>
<protein>
    <submittedName>
        <fullName evidence="9">GMC family oxidoreductase</fullName>
    </submittedName>
</protein>
<dbReference type="InterPro" id="IPR000172">
    <property type="entry name" value="GMC_OxRdtase_N"/>
</dbReference>
<evidence type="ECO:0000256" key="4">
    <source>
        <dbReference type="ARBA" id="ARBA00022827"/>
    </source>
</evidence>